<protein>
    <submittedName>
        <fullName evidence="1">Uncharacterized protein</fullName>
    </submittedName>
</protein>
<keyword evidence="2" id="KW-1185">Reference proteome</keyword>
<name>A0ABS4E6L7_9HYPH</name>
<dbReference type="RefSeq" id="WP_209949562.1">
    <property type="nucleotide sequence ID" value="NZ_JAGGJU010000023.1"/>
</dbReference>
<dbReference type="Proteomes" id="UP000759443">
    <property type="component" value="Unassembled WGS sequence"/>
</dbReference>
<proteinExistence type="predicted"/>
<evidence type="ECO:0000313" key="2">
    <source>
        <dbReference type="Proteomes" id="UP000759443"/>
    </source>
</evidence>
<gene>
    <name evidence="1" type="ORF">J2Z17_005060</name>
</gene>
<sequence>MGNPAAWIDVLGLRVAQARVRQSQMLQDDIGYNVSPLSTDQYSAVGRAGTYITDRKALTDVLGKSIDGVISADAKTIAVLERNLGLEPGSLQQGFKIREAKGIRARNPRSPLPGGAGNNQYFLGAGEHLPGGGPEMLIDSIPTTDAAGVKTIGIVTAK</sequence>
<comment type="caution">
    <text evidence="1">The sequence shown here is derived from an EMBL/GenBank/DDBJ whole genome shotgun (WGS) entry which is preliminary data.</text>
</comment>
<dbReference type="EMBL" id="JAGGJU010000023">
    <property type="protein sequence ID" value="MBP1853591.1"/>
    <property type="molecule type" value="Genomic_DNA"/>
</dbReference>
<reference evidence="1 2" key="1">
    <citation type="submission" date="2021-03" db="EMBL/GenBank/DDBJ databases">
        <title>Genomic Encyclopedia of Type Strains, Phase IV (KMG-IV): sequencing the most valuable type-strain genomes for metagenomic binning, comparative biology and taxonomic classification.</title>
        <authorList>
            <person name="Goeker M."/>
        </authorList>
    </citation>
    <scope>NUCLEOTIDE SEQUENCE [LARGE SCALE GENOMIC DNA]</scope>
    <source>
        <strain evidence="1 2">DSM 21600</strain>
    </source>
</reference>
<organism evidence="1 2">
    <name type="scientific">Rhizobium halophytocola</name>
    <dbReference type="NCBI Taxonomy" id="735519"/>
    <lineage>
        <taxon>Bacteria</taxon>
        <taxon>Pseudomonadati</taxon>
        <taxon>Pseudomonadota</taxon>
        <taxon>Alphaproteobacteria</taxon>
        <taxon>Hyphomicrobiales</taxon>
        <taxon>Rhizobiaceae</taxon>
        <taxon>Rhizobium/Agrobacterium group</taxon>
        <taxon>Rhizobium</taxon>
    </lineage>
</organism>
<evidence type="ECO:0000313" key="1">
    <source>
        <dbReference type="EMBL" id="MBP1853591.1"/>
    </source>
</evidence>
<accession>A0ABS4E6L7</accession>